<evidence type="ECO:0000259" key="3">
    <source>
        <dbReference type="PROSITE" id="PS50157"/>
    </source>
</evidence>
<keyword evidence="5" id="KW-1185">Reference proteome</keyword>
<feature type="compositionally biased region" description="Polar residues" evidence="2">
    <location>
        <begin position="501"/>
        <end position="512"/>
    </location>
</feature>
<dbReference type="GO" id="GO:0008270">
    <property type="term" value="F:zinc ion binding"/>
    <property type="evidence" value="ECO:0007669"/>
    <property type="project" value="UniProtKB-KW"/>
</dbReference>
<evidence type="ECO:0000313" key="5">
    <source>
        <dbReference type="Proteomes" id="UP000008237"/>
    </source>
</evidence>
<dbReference type="InParanoid" id="E2B421"/>
<keyword evidence="1" id="KW-0479">Metal-binding</keyword>
<dbReference type="PROSITE" id="PS00028">
    <property type="entry name" value="ZINC_FINGER_C2H2_1"/>
    <property type="match status" value="1"/>
</dbReference>
<dbReference type="AlphaFoldDB" id="E2B421"/>
<evidence type="ECO:0000313" key="4">
    <source>
        <dbReference type="EMBL" id="EFN89535.1"/>
    </source>
</evidence>
<keyword evidence="1" id="KW-0863">Zinc-finger</keyword>
<dbReference type="Proteomes" id="UP000008237">
    <property type="component" value="Unassembled WGS sequence"/>
</dbReference>
<proteinExistence type="predicted"/>
<accession>E2B421</accession>
<organism evidence="5">
    <name type="scientific">Harpegnathos saltator</name>
    <name type="common">Jerdon's jumping ant</name>
    <dbReference type="NCBI Taxonomy" id="610380"/>
    <lineage>
        <taxon>Eukaryota</taxon>
        <taxon>Metazoa</taxon>
        <taxon>Ecdysozoa</taxon>
        <taxon>Arthropoda</taxon>
        <taxon>Hexapoda</taxon>
        <taxon>Insecta</taxon>
        <taxon>Pterygota</taxon>
        <taxon>Neoptera</taxon>
        <taxon>Endopterygota</taxon>
        <taxon>Hymenoptera</taxon>
        <taxon>Apocrita</taxon>
        <taxon>Aculeata</taxon>
        <taxon>Formicoidea</taxon>
        <taxon>Formicidae</taxon>
        <taxon>Ponerinae</taxon>
        <taxon>Ponerini</taxon>
        <taxon>Harpegnathos</taxon>
    </lineage>
</organism>
<evidence type="ECO:0000256" key="2">
    <source>
        <dbReference type="SAM" id="MobiDB-lite"/>
    </source>
</evidence>
<feature type="domain" description="C2H2-type" evidence="3">
    <location>
        <begin position="437"/>
        <end position="464"/>
    </location>
</feature>
<sequence length="641" mass="72323">MPDEESEEANLLPSKKENIRSEITLFPIKPKSCGCSEPCEIITCEITIPLYVDEDEVPFILAMNIKEEEIDTLVTKHCDDEYCDALSIDHDRCRRGLIKLYRCDKFNTCDICRTPLNWQSRLHHQECEMKDKYRHNNVSKECLLKDRLCLQEMQILKDSKVRRKVYLDPIKGPALALEAIQNNKELVVKVLPTTTPDQKSIVPTTTVSDNHQLTCITSSDINQSVAANSQMSSPKNIVSSLIAIPLNKPALSSNGTSLRLKENIAQQTNSILLSNAQPNTYIVTSSGKACTAGVLPQNQYICLANSTATILPTTTNNLIVPQSHIVTSSSTQPKPQLLTPIRVVPITKLRTAPSLLHRQQGLPKFCVMTSNAITTLTVPSVQTFQPVVAADVTTQEQIRKQALKIRPKILTDMSKVSTSTQERYSFQRYLKRPGKRFFCIYCCKYFSTDWYFKKHIEKHVKQKDTPRISSRSVGVKNNMKKQPNKKCDVQKELCHGDSACDSPTSLNSSVDRTNSELKAPQPPIKLEYVDVDCCDEDSVGETNDHMASVNESNEVGGKRIKCEETFDTWNENLEISKNDINIEVQDDVDPLKDISVQEYDVEESLIFNRNCNAKENEFTIVSVEEITKSENLMKKKVNAPR</sequence>
<protein>
    <recommendedName>
        <fullName evidence="3">C2H2-type domain-containing protein</fullName>
    </recommendedName>
</protein>
<feature type="region of interest" description="Disordered" evidence="2">
    <location>
        <begin position="501"/>
        <end position="521"/>
    </location>
</feature>
<dbReference type="OrthoDB" id="8922241at2759"/>
<dbReference type="PROSITE" id="PS50157">
    <property type="entry name" value="ZINC_FINGER_C2H2_2"/>
    <property type="match status" value="1"/>
</dbReference>
<evidence type="ECO:0000256" key="1">
    <source>
        <dbReference type="PROSITE-ProRule" id="PRU00042"/>
    </source>
</evidence>
<gene>
    <name evidence="4" type="ORF">EAI_00712</name>
</gene>
<keyword evidence="1" id="KW-0862">Zinc</keyword>
<reference evidence="4 5" key="1">
    <citation type="journal article" date="2010" name="Science">
        <title>Genomic comparison of the ants Camponotus floridanus and Harpegnathos saltator.</title>
        <authorList>
            <person name="Bonasio R."/>
            <person name="Zhang G."/>
            <person name="Ye C."/>
            <person name="Mutti N.S."/>
            <person name="Fang X."/>
            <person name="Qin N."/>
            <person name="Donahue G."/>
            <person name="Yang P."/>
            <person name="Li Q."/>
            <person name="Li C."/>
            <person name="Zhang P."/>
            <person name="Huang Z."/>
            <person name="Berger S.L."/>
            <person name="Reinberg D."/>
            <person name="Wang J."/>
            <person name="Liebig J."/>
        </authorList>
    </citation>
    <scope>NUCLEOTIDE SEQUENCE [LARGE SCALE GENOMIC DNA]</scope>
    <source>
        <strain evidence="4 5">R22 G/1</strain>
    </source>
</reference>
<dbReference type="STRING" id="610380.E2B421"/>
<dbReference type="InterPro" id="IPR013087">
    <property type="entry name" value="Znf_C2H2_type"/>
</dbReference>
<dbReference type="EMBL" id="GL445463">
    <property type="protein sequence ID" value="EFN89535.1"/>
    <property type="molecule type" value="Genomic_DNA"/>
</dbReference>
<name>E2B421_HARSA</name>